<evidence type="ECO:0000259" key="1">
    <source>
        <dbReference type="Pfam" id="PF01746"/>
    </source>
</evidence>
<dbReference type="HAMAP" id="MF_00605">
    <property type="entry name" value="TrmD"/>
    <property type="match status" value="1"/>
</dbReference>
<feature type="domain" description="tRNA methyltransferase TRMD/TRM10-type" evidence="1">
    <location>
        <begin position="2"/>
        <end position="177"/>
    </location>
</feature>
<dbReference type="InterPro" id="IPR002649">
    <property type="entry name" value="tRNA_m1G_MeTrfase_TrmD"/>
</dbReference>
<dbReference type="InterPro" id="IPR029028">
    <property type="entry name" value="Alpha/beta_knot_MTases"/>
</dbReference>
<dbReference type="GO" id="GO:0002939">
    <property type="term" value="P:tRNA N1-guanine methylation"/>
    <property type="evidence" value="ECO:0007669"/>
    <property type="project" value="TreeGrafter"/>
</dbReference>
<comment type="caution">
    <text evidence="2">The sequence shown here is derived from an EMBL/GenBank/DDBJ whole genome shotgun (WGS) entry which is preliminary data.</text>
</comment>
<dbReference type="GO" id="GO:0052906">
    <property type="term" value="F:tRNA (guanine(37)-N1)-methyltransferase activity"/>
    <property type="evidence" value="ECO:0007669"/>
    <property type="project" value="InterPro"/>
</dbReference>
<accession>A0AA35TKZ4</accession>
<reference evidence="2" key="1">
    <citation type="submission" date="2023-03" db="EMBL/GenBank/DDBJ databases">
        <authorList>
            <person name="Steffen K."/>
            <person name="Cardenas P."/>
        </authorList>
    </citation>
    <scope>NUCLEOTIDE SEQUENCE</scope>
</reference>
<protein>
    <submittedName>
        <fullName evidence="2">tRNA (Guanine-N(1)-)-methyltransferase</fullName>
    </submittedName>
</protein>
<dbReference type="PANTHER" id="PTHR46417:SF1">
    <property type="entry name" value="TRNA (GUANINE-N(1)-)-METHYLTRANSFERASE"/>
    <property type="match status" value="1"/>
</dbReference>
<dbReference type="InterPro" id="IPR029026">
    <property type="entry name" value="tRNA_m1G_MTases_N"/>
</dbReference>
<dbReference type="EMBL" id="CASHTH010003799">
    <property type="protein sequence ID" value="CAI8049518.1"/>
    <property type="molecule type" value="Genomic_DNA"/>
</dbReference>
<evidence type="ECO:0000313" key="3">
    <source>
        <dbReference type="Proteomes" id="UP001174909"/>
    </source>
</evidence>
<gene>
    <name evidence="2" type="ORF">GBAR_LOCUS27265</name>
</gene>
<name>A0AA35TKZ4_GEOBA</name>
<evidence type="ECO:0000313" key="2">
    <source>
        <dbReference type="EMBL" id="CAI8049518.1"/>
    </source>
</evidence>
<dbReference type="Proteomes" id="UP001174909">
    <property type="component" value="Unassembled WGS sequence"/>
</dbReference>
<dbReference type="Gene3D" id="3.40.1280.10">
    <property type="match status" value="1"/>
</dbReference>
<dbReference type="PANTHER" id="PTHR46417">
    <property type="entry name" value="TRNA (GUANINE-N(1)-)-METHYLTRANSFERASE"/>
    <property type="match status" value="1"/>
</dbReference>
<organism evidence="2 3">
    <name type="scientific">Geodia barretti</name>
    <name type="common">Barrett's horny sponge</name>
    <dbReference type="NCBI Taxonomy" id="519541"/>
    <lineage>
        <taxon>Eukaryota</taxon>
        <taxon>Metazoa</taxon>
        <taxon>Porifera</taxon>
        <taxon>Demospongiae</taxon>
        <taxon>Heteroscleromorpha</taxon>
        <taxon>Tetractinellida</taxon>
        <taxon>Astrophorina</taxon>
        <taxon>Geodiidae</taxon>
        <taxon>Geodia</taxon>
    </lineage>
</organism>
<dbReference type="InterPro" id="IPR016009">
    <property type="entry name" value="tRNA_MeTrfase_TRMD/TRM10"/>
</dbReference>
<keyword evidence="3" id="KW-1185">Reference proteome</keyword>
<proteinExistence type="inferred from homology"/>
<dbReference type="GO" id="GO:0005829">
    <property type="term" value="C:cytosol"/>
    <property type="evidence" value="ECO:0007669"/>
    <property type="project" value="TreeGrafter"/>
</dbReference>
<dbReference type="AlphaFoldDB" id="A0AA35TKZ4"/>
<dbReference type="Pfam" id="PF01746">
    <property type="entry name" value="tRNA_m1G_MT"/>
    <property type="match status" value="1"/>
</dbReference>
<dbReference type="SUPFAM" id="SSF75217">
    <property type="entry name" value="alpha/beta knot"/>
    <property type="match status" value="1"/>
</dbReference>
<sequence>MVGAFLAEGVIARAAERGILDLAVHDLRRFAADRRGTVDDVPYGGGPGMVMKPEPFVRAVRHLREQRGVPDAVVLTSPQGTVLTHDVAVRLSRLKHIVLLCGRYEGIDERVREQVATEELSIGDYVVSGGELPAMVVVEAVARHLPGVVGDAESVRRDSFVRNLLDWPHYTLRPSSTAGGCRTY</sequence>
<dbReference type="NCBIfam" id="TIGR00088">
    <property type="entry name" value="trmD"/>
    <property type="match status" value="1"/>
</dbReference>